<evidence type="ECO:0000256" key="1">
    <source>
        <dbReference type="ARBA" id="ARBA00022723"/>
    </source>
</evidence>
<protein>
    <recommendedName>
        <fullName evidence="6">Pectate lyase</fullName>
    </recommendedName>
</protein>
<dbReference type="EMBL" id="LVXG01000034">
    <property type="protein sequence ID" value="OQP44488.1"/>
    <property type="molecule type" value="Genomic_DNA"/>
</dbReference>
<dbReference type="STRING" id="354355.SAMN05660816_03763"/>
<proteinExistence type="predicted"/>
<dbReference type="GO" id="GO:0004190">
    <property type="term" value="F:aspartic-type endopeptidase activity"/>
    <property type="evidence" value="ECO:0007669"/>
    <property type="project" value="InterPro"/>
</dbReference>
<keyword evidence="2" id="KW-0325">Glycoprotein</keyword>
<evidence type="ECO:0000256" key="3">
    <source>
        <dbReference type="SAM" id="SignalP"/>
    </source>
</evidence>
<dbReference type="PANTHER" id="PTHR42970:SF1">
    <property type="entry name" value="PECTATE LYASE C-RELATED"/>
    <property type="match status" value="1"/>
</dbReference>
<dbReference type="GO" id="GO:0006508">
    <property type="term" value="P:proteolysis"/>
    <property type="evidence" value="ECO:0007669"/>
    <property type="project" value="InterPro"/>
</dbReference>
<feature type="chain" id="PRO_5012190145" description="Pectate lyase" evidence="3">
    <location>
        <begin position="16"/>
        <end position="928"/>
    </location>
</feature>
<evidence type="ECO:0008006" key="6">
    <source>
        <dbReference type="Google" id="ProtNLM"/>
    </source>
</evidence>
<keyword evidence="5" id="KW-1185">Reference proteome</keyword>
<dbReference type="AlphaFoldDB" id="A0A1V9EEC4"/>
<dbReference type="InterPro" id="IPR001969">
    <property type="entry name" value="Aspartic_peptidase_AS"/>
</dbReference>
<evidence type="ECO:0000313" key="5">
    <source>
        <dbReference type="Proteomes" id="UP000192610"/>
    </source>
</evidence>
<dbReference type="InterPro" id="IPR052063">
    <property type="entry name" value="Polysaccharide_Lyase_1"/>
</dbReference>
<feature type="signal peptide" evidence="3">
    <location>
        <begin position="1"/>
        <end position="15"/>
    </location>
</feature>
<dbReference type="Gene3D" id="2.160.20.10">
    <property type="entry name" value="Single-stranded right-handed beta-helix, Pectin lyase-like"/>
    <property type="match status" value="1"/>
</dbReference>
<evidence type="ECO:0000256" key="2">
    <source>
        <dbReference type="ARBA" id="ARBA00023180"/>
    </source>
</evidence>
<keyword evidence="1" id="KW-0479">Metal-binding</keyword>
<accession>A0A1V9EEC4</accession>
<dbReference type="GO" id="GO:0046872">
    <property type="term" value="F:metal ion binding"/>
    <property type="evidence" value="ECO:0007669"/>
    <property type="project" value="UniProtKB-KW"/>
</dbReference>
<evidence type="ECO:0000313" key="4">
    <source>
        <dbReference type="EMBL" id="OQP44488.1"/>
    </source>
</evidence>
<dbReference type="PANTHER" id="PTHR42970">
    <property type="entry name" value="PECTATE LYASE C-RELATED"/>
    <property type="match status" value="1"/>
</dbReference>
<comment type="caution">
    <text evidence="4">The sequence shown here is derived from an EMBL/GenBank/DDBJ whole genome shotgun (WGS) entry which is preliminary data.</text>
</comment>
<dbReference type="InterPro" id="IPR012334">
    <property type="entry name" value="Pectin_lyas_fold"/>
</dbReference>
<dbReference type="SUPFAM" id="SSF51126">
    <property type="entry name" value="Pectin lyase-like"/>
    <property type="match status" value="1"/>
</dbReference>
<dbReference type="Proteomes" id="UP000192610">
    <property type="component" value="Unassembled WGS sequence"/>
</dbReference>
<keyword evidence="3" id="KW-0732">Signal</keyword>
<reference evidence="5" key="1">
    <citation type="submission" date="2016-04" db="EMBL/GenBank/DDBJ databases">
        <authorList>
            <person name="Chen L."/>
            <person name="Zhuang W."/>
            <person name="Wang G."/>
        </authorList>
    </citation>
    <scope>NUCLEOTIDE SEQUENCE [LARGE SCALE GENOMIC DNA]</scope>
    <source>
        <strain evidence="5">17621</strain>
    </source>
</reference>
<organism evidence="4 5">
    <name type="scientific">Niastella yeongjuensis</name>
    <dbReference type="NCBI Taxonomy" id="354355"/>
    <lineage>
        <taxon>Bacteria</taxon>
        <taxon>Pseudomonadati</taxon>
        <taxon>Bacteroidota</taxon>
        <taxon>Chitinophagia</taxon>
        <taxon>Chitinophagales</taxon>
        <taxon>Chitinophagaceae</taxon>
        <taxon>Niastella</taxon>
    </lineage>
</organism>
<name>A0A1V9EEC4_9BACT</name>
<gene>
    <name evidence="4" type="ORF">A4H97_08920</name>
</gene>
<sequence>MLLLIAACSFIVVHAQTPVFKIDCNMSGRQLAEVNEPGYTPWTTAPTTRDTLTLALDSGVQITLIRKGPYGTMLRATWNKANVQLPNLARLVGDGIYVDGAQAGQQIEMRISGLPTGRHSILTYHNHVDNPATNTFAPLDIYLDGVQKYDNLPQTVRELVPSKSAISYVYADVTAGQDVVMLFVGDSTSGASNKSFLINGIEINTVNPQYQARQPFPASTEEHVNADSGRITLTWVNAPNAVASHLYYGNDSASVASALPGSALDKGRVTTASFLAQHQDSKLTYFWRVDEEDADGNITHGNVWYYRTRHLAFSDAEGYGRFARGGRFGKVVHVTNLNDDGPGSFREAITNDIGPRTIVFDVSGLITLNSRLTLSSSYVTVAGQTAPGKGICLRGAPFGTGGNDLIIRHMRVRIGGPVTSDGTGLIGNHCIMDNCSVSWTMDESFSSRTAKNITLQRTMLAEALNVAGHKNYPPGTAHGYAATIGGEVGSFHHNLLAHCEGRNWSMGGGLDGNNVYASKLDIRNNVVYNWGGRTTDGGAHQVNFVNNYYKPGAASHKFVALTMQHEGIGIGTQQAYFAGNVMPGRWDENTQTQGRNTTISGGEIINYETFVDTPFFVPYVTTQTATNAYKNVLSNVGANQPLIDSHDIRVIHETVTGTFTYRGSVSGLPGLPDNQNDVGGWENYPEEHRAPEWDADNDGLPDWWERLKRLSTHSTPGDFSDANTDRDKDGFTEMEDFLEFTGGPHYFTQPFRLLKIDLAALTAGYTNAPTYTIDKVSKGFAVQVHCVQGKLFFIPLGIGFSAVTFTVRDAEGSTLTQTIRIASSLDPSLVKREKDSTAARIATEEEMNAHARLWPVPSKGQFNVLLSDIKQPVIVRVYRIDGSLVGKEERVLPGAVKTFHIAARGNYIVKAVDVVTGEPVFVKTMLIE</sequence>
<dbReference type="PROSITE" id="PS00141">
    <property type="entry name" value="ASP_PROTEASE"/>
    <property type="match status" value="1"/>
</dbReference>
<dbReference type="InterPro" id="IPR011050">
    <property type="entry name" value="Pectin_lyase_fold/virulence"/>
</dbReference>